<evidence type="ECO:0000256" key="1">
    <source>
        <dbReference type="SAM" id="MobiDB-lite"/>
    </source>
</evidence>
<keyword evidence="3" id="KW-1185">Reference proteome</keyword>
<reference evidence="2 3" key="1">
    <citation type="submission" date="2024-06" db="EMBL/GenBank/DDBJ databases">
        <title>The Natural Products Discovery Center: Release of the First 8490 Sequenced Strains for Exploring Actinobacteria Biosynthetic Diversity.</title>
        <authorList>
            <person name="Kalkreuter E."/>
            <person name="Kautsar S.A."/>
            <person name="Yang D."/>
            <person name="Bader C.D."/>
            <person name="Teijaro C.N."/>
            <person name="Fluegel L."/>
            <person name="Davis C.M."/>
            <person name="Simpson J.R."/>
            <person name="Lauterbach L."/>
            <person name="Steele A.D."/>
            <person name="Gui C."/>
            <person name="Meng S."/>
            <person name="Li G."/>
            <person name="Viehrig K."/>
            <person name="Ye F."/>
            <person name="Su P."/>
            <person name="Kiefer A.F."/>
            <person name="Nichols A."/>
            <person name="Cepeda A.J."/>
            <person name="Yan W."/>
            <person name="Fan B."/>
            <person name="Jiang Y."/>
            <person name="Adhikari A."/>
            <person name="Zheng C.-J."/>
            <person name="Schuster L."/>
            <person name="Cowan T.M."/>
            <person name="Smanski M.J."/>
            <person name="Chevrette M.G."/>
            <person name="De Carvalho L.P.S."/>
            <person name="Shen B."/>
        </authorList>
    </citation>
    <scope>NUCLEOTIDE SEQUENCE [LARGE SCALE GENOMIC DNA]</scope>
    <source>
        <strain evidence="2 3">NPDC020594</strain>
    </source>
</reference>
<feature type="region of interest" description="Disordered" evidence="1">
    <location>
        <begin position="1"/>
        <end position="40"/>
    </location>
</feature>
<sequence>MTRAGRGERDEAPTRLGGAPARLGGAAENGDRTATQARHGIQTIRRDLEMNIAEIADRDPGSTAITLHEIREALQRVGHEH</sequence>
<evidence type="ECO:0000313" key="2">
    <source>
        <dbReference type="EMBL" id="MEU5710377.1"/>
    </source>
</evidence>
<comment type="caution">
    <text evidence="2">The sequence shown here is derived from an EMBL/GenBank/DDBJ whole genome shotgun (WGS) entry which is preliminary data.</text>
</comment>
<evidence type="ECO:0000313" key="3">
    <source>
        <dbReference type="Proteomes" id="UP001551011"/>
    </source>
</evidence>
<dbReference type="EMBL" id="JBFAEG010000020">
    <property type="protein sequence ID" value="MEU5710377.1"/>
    <property type="molecule type" value="Genomic_DNA"/>
</dbReference>
<name>A0ABV3AGE2_9ACTN</name>
<organism evidence="2 3">
    <name type="scientific">Streptomyces flaveolus</name>
    <dbReference type="NCBI Taxonomy" id="67297"/>
    <lineage>
        <taxon>Bacteria</taxon>
        <taxon>Bacillati</taxon>
        <taxon>Actinomycetota</taxon>
        <taxon>Actinomycetes</taxon>
        <taxon>Kitasatosporales</taxon>
        <taxon>Streptomycetaceae</taxon>
        <taxon>Streptomyces</taxon>
    </lineage>
</organism>
<protein>
    <submittedName>
        <fullName evidence="2">Uncharacterized protein</fullName>
    </submittedName>
</protein>
<gene>
    <name evidence="2" type="ORF">AB0H04_26460</name>
</gene>
<dbReference type="Proteomes" id="UP001551011">
    <property type="component" value="Unassembled WGS sequence"/>
</dbReference>
<feature type="compositionally biased region" description="Low complexity" evidence="1">
    <location>
        <begin position="15"/>
        <end position="26"/>
    </location>
</feature>
<proteinExistence type="predicted"/>
<accession>A0ABV3AGE2</accession>
<feature type="compositionally biased region" description="Basic and acidic residues" evidence="1">
    <location>
        <begin position="1"/>
        <end position="13"/>
    </location>
</feature>
<dbReference type="RefSeq" id="WP_030651998.1">
    <property type="nucleotide sequence ID" value="NZ_JBEXDP010000033.1"/>
</dbReference>